<reference evidence="1 2" key="1">
    <citation type="submission" date="2023-05" db="EMBL/GenBank/DDBJ databases">
        <title>Pseudoalteromonas ardens sp. nov., Pseudoalteromonas obscura sp. nov., and Pseudoalteromonas umbrosa sp. nov., isolated from the coral Montipora capitata.</title>
        <authorList>
            <person name="Thomas E.M."/>
            <person name="Smith E.M."/>
            <person name="Papke E."/>
            <person name="Shlafstein M.D."/>
            <person name="Oline D.K."/>
            <person name="Videau P."/>
            <person name="Saw J.H."/>
            <person name="Strangman W.K."/>
            <person name="Ushijima B."/>
        </authorList>
    </citation>
    <scope>NUCLEOTIDE SEQUENCE [LARGE SCALE GENOMIC DNA]</scope>
    <source>
        <strain evidence="1 2">P94</strain>
    </source>
</reference>
<dbReference type="Gene3D" id="2.170.150.70">
    <property type="match status" value="1"/>
</dbReference>
<accession>A0ABT7EKX4</accession>
<gene>
    <name evidence="1" type="ORF">QNM18_11485</name>
</gene>
<proteinExistence type="predicted"/>
<evidence type="ECO:0000313" key="2">
    <source>
        <dbReference type="Proteomes" id="UP001231915"/>
    </source>
</evidence>
<dbReference type="InterPro" id="IPR011057">
    <property type="entry name" value="Mss4-like_sf"/>
</dbReference>
<comment type="caution">
    <text evidence="1">The sequence shown here is derived from an EMBL/GenBank/DDBJ whole genome shotgun (WGS) entry which is preliminary data.</text>
</comment>
<dbReference type="EMBL" id="JASJUT010000004">
    <property type="protein sequence ID" value="MDK2595670.1"/>
    <property type="molecule type" value="Genomic_DNA"/>
</dbReference>
<dbReference type="RefSeq" id="WP_284137301.1">
    <property type="nucleotide sequence ID" value="NZ_JASJUT010000004.1"/>
</dbReference>
<dbReference type="SUPFAM" id="SSF51316">
    <property type="entry name" value="Mss4-like"/>
    <property type="match status" value="1"/>
</dbReference>
<dbReference type="Pfam" id="PF19648">
    <property type="entry name" value="DUF6151"/>
    <property type="match status" value="1"/>
</dbReference>
<protein>
    <submittedName>
        <fullName evidence="1">DUF6151 family protein</fullName>
    </submittedName>
</protein>
<dbReference type="Proteomes" id="UP001231915">
    <property type="component" value="Unassembled WGS sequence"/>
</dbReference>
<dbReference type="InterPro" id="IPR046149">
    <property type="entry name" value="DUF6151"/>
</dbReference>
<organism evidence="1 2">
    <name type="scientific">Pseudoalteromonas obscura</name>
    <dbReference type="NCBI Taxonomy" id="3048491"/>
    <lineage>
        <taxon>Bacteria</taxon>
        <taxon>Pseudomonadati</taxon>
        <taxon>Pseudomonadota</taxon>
        <taxon>Gammaproteobacteria</taxon>
        <taxon>Alteromonadales</taxon>
        <taxon>Pseudoalteromonadaceae</taxon>
        <taxon>Pseudoalteromonas</taxon>
    </lineage>
</organism>
<keyword evidence="2" id="KW-1185">Reference proteome</keyword>
<sequence>MGKCLNFRCRCSKVRGTISYGNRLFHNRVVCYCDDCQKFVRHLGQNQMLNEYGGSDVFQVSSSQLEVHQGKQQIACLTVTKGGVHRWFAACCNTPLGNTVNARWPLVGLLQGCIEEDLNEAVGPPIGSVFCKFANAEIPAEIKGQWSHKRVVVHLALKIALWRLLGKGKPSEFYQQGKPIAQPYCLAGDEKQR</sequence>
<name>A0ABT7EKX4_9GAMM</name>
<evidence type="ECO:0000313" key="1">
    <source>
        <dbReference type="EMBL" id="MDK2595670.1"/>
    </source>
</evidence>